<evidence type="ECO:0000256" key="4">
    <source>
        <dbReference type="ARBA" id="ARBA00023004"/>
    </source>
</evidence>
<keyword evidence="1" id="KW-0004">4Fe-4S</keyword>
<evidence type="ECO:0000256" key="1">
    <source>
        <dbReference type="ARBA" id="ARBA00022485"/>
    </source>
</evidence>
<dbReference type="GO" id="GO:0046872">
    <property type="term" value="F:metal ion binding"/>
    <property type="evidence" value="ECO:0007669"/>
    <property type="project" value="UniProtKB-KW"/>
</dbReference>
<keyword evidence="5" id="KW-0411">Iron-sulfur</keyword>
<dbReference type="Pfam" id="PF04055">
    <property type="entry name" value="Radical_SAM"/>
    <property type="match status" value="1"/>
</dbReference>
<dbReference type="SFLD" id="SFLDS00029">
    <property type="entry name" value="Radical_SAM"/>
    <property type="match status" value="1"/>
</dbReference>
<dbReference type="CDD" id="cd01335">
    <property type="entry name" value="Radical_SAM"/>
    <property type="match status" value="1"/>
</dbReference>
<dbReference type="Proteomes" id="UP000240509">
    <property type="component" value="Unassembled WGS sequence"/>
</dbReference>
<evidence type="ECO:0000256" key="3">
    <source>
        <dbReference type="ARBA" id="ARBA00022723"/>
    </source>
</evidence>
<evidence type="ECO:0000313" key="7">
    <source>
        <dbReference type="EMBL" id="PTL39329.1"/>
    </source>
</evidence>
<name>A0A2T4U7F5_9BACI</name>
<dbReference type="PANTHER" id="PTHR42836:SF2">
    <property type="entry name" value="PROTEIN YFKA-RELATED"/>
    <property type="match status" value="1"/>
</dbReference>
<dbReference type="InterPro" id="IPR058240">
    <property type="entry name" value="rSAM_sf"/>
</dbReference>
<dbReference type="NCBIfam" id="TIGR04478">
    <property type="entry name" value="rSAM_YfkAB"/>
    <property type="match status" value="1"/>
</dbReference>
<dbReference type="OrthoDB" id="2395634at2"/>
<keyword evidence="3" id="KW-0479">Metal-binding</keyword>
<dbReference type="EMBL" id="PZJJ01000008">
    <property type="protein sequence ID" value="PTL39329.1"/>
    <property type="molecule type" value="Genomic_DNA"/>
</dbReference>
<keyword evidence="2" id="KW-0949">S-adenosyl-L-methionine</keyword>
<dbReference type="GO" id="GO:0051539">
    <property type="term" value="F:4 iron, 4 sulfur cluster binding"/>
    <property type="evidence" value="ECO:0007669"/>
    <property type="project" value="UniProtKB-KW"/>
</dbReference>
<comment type="caution">
    <text evidence="7">The sequence shown here is derived from an EMBL/GenBank/DDBJ whole genome shotgun (WGS) entry which is preliminary data.</text>
</comment>
<keyword evidence="4" id="KW-0408">Iron</keyword>
<dbReference type="PANTHER" id="PTHR42836">
    <property type="entry name" value="7-CARBOXY-7-DEAZAGUANINE SYNTHASE"/>
    <property type="match status" value="1"/>
</dbReference>
<dbReference type="SUPFAM" id="SSF102114">
    <property type="entry name" value="Radical SAM enzymes"/>
    <property type="match status" value="1"/>
</dbReference>
<dbReference type="InterPro" id="IPR031004">
    <property type="entry name" value="rSAM_YfkAB"/>
</dbReference>
<feature type="domain" description="Radical SAM core" evidence="6">
    <location>
        <begin position="26"/>
        <end position="255"/>
    </location>
</feature>
<dbReference type="InterPro" id="IPR014866">
    <property type="entry name" value="YfkB"/>
</dbReference>
<dbReference type="Pfam" id="PF08756">
    <property type="entry name" value="YfkB"/>
    <property type="match status" value="1"/>
</dbReference>
<evidence type="ECO:0000256" key="5">
    <source>
        <dbReference type="ARBA" id="ARBA00023014"/>
    </source>
</evidence>
<gene>
    <name evidence="7" type="primary">yfkAB</name>
    <name evidence="7" type="ORF">C6Y45_06870</name>
</gene>
<dbReference type="PROSITE" id="PS51918">
    <property type="entry name" value="RADICAL_SAM"/>
    <property type="match status" value="1"/>
</dbReference>
<dbReference type="AlphaFoldDB" id="A0A2T4U7F5"/>
<organism evidence="7 8">
    <name type="scientific">Alkalicoccus saliphilus</name>
    <dbReference type="NCBI Taxonomy" id="200989"/>
    <lineage>
        <taxon>Bacteria</taxon>
        <taxon>Bacillati</taxon>
        <taxon>Bacillota</taxon>
        <taxon>Bacilli</taxon>
        <taxon>Bacillales</taxon>
        <taxon>Bacillaceae</taxon>
        <taxon>Alkalicoccus</taxon>
    </lineage>
</organism>
<evidence type="ECO:0000259" key="6">
    <source>
        <dbReference type="PROSITE" id="PS51918"/>
    </source>
</evidence>
<dbReference type="RefSeq" id="WP_107584490.1">
    <property type="nucleotide sequence ID" value="NZ_PZJJ01000008.1"/>
</dbReference>
<dbReference type="InterPro" id="IPR013785">
    <property type="entry name" value="Aldolase_TIM"/>
</dbReference>
<accession>A0A2T4U7F5</accession>
<dbReference type="InterPro" id="IPR007197">
    <property type="entry name" value="rSAM"/>
</dbReference>
<dbReference type="GO" id="GO:0003824">
    <property type="term" value="F:catalytic activity"/>
    <property type="evidence" value="ECO:0007669"/>
    <property type="project" value="InterPro"/>
</dbReference>
<proteinExistence type="predicted"/>
<dbReference type="Gene3D" id="3.20.20.70">
    <property type="entry name" value="Aldolase class I"/>
    <property type="match status" value="1"/>
</dbReference>
<evidence type="ECO:0000313" key="8">
    <source>
        <dbReference type="Proteomes" id="UP000240509"/>
    </source>
</evidence>
<evidence type="ECO:0000256" key="2">
    <source>
        <dbReference type="ARBA" id="ARBA00022691"/>
    </source>
</evidence>
<keyword evidence="8" id="KW-1185">Reference proteome</keyword>
<dbReference type="SFLD" id="SFLDG01097">
    <property type="entry name" value="Uncharacterised_Radical_SAM_Su"/>
    <property type="match status" value="1"/>
</dbReference>
<reference evidence="7 8" key="1">
    <citation type="submission" date="2018-03" db="EMBL/GenBank/DDBJ databases">
        <title>Alkalicoccus saliphilus sp. nov., isolated from a mineral pool.</title>
        <authorList>
            <person name="Zhao B."/>
        </authorList>
    </citation>
    <scope>NUCLEOTIDE SEQUENCE [LARGE SCALE GENOMIC DNA]</scope>
    <source>
        <strain evidence="7 8">6AG</strain>
    </source>
</reference>
<sequence>MKLKLNPRTLNLLQDPWEAYQDIKEFGKPVLSNIEFTTTNLCNMRCEHCAVGYSLQTEDPDPLPVNIFIEKLEEIPHLRALSITGGEPMMSMKSVKEYVVPLLRYAHERGAKTQINSNLTMPLKRYELIVPYLDVLHISHNYGSIDDFAEIGFAMMDKKPTRSIREKYFHRMVENSRALSRRGVMISAETMLNKRTLPHLEAIHKQVLSMGCGRHEIHPMYPTSFASALETAGLKEIREGIHRLLDVRSEKTWMLFGTLPFFACSSSEDDLRLLERLHQSENLTVRNDPDGRSRLNINIFDGSIHVTDFHQDGNLGTIFEKSLPQAFLEWQNTETARSLSCHCTSVSCLGPNLLVKNAYYDDVDFTKRSANLPRHDTGI</sequence>
<protein>
    <submittedName>
        <fullName evidence="7">Radical SAM/CxCxxxxC motif protein YfkAB</fullName>
    </submittedName>
</protein>